<keyword evidence="11" id="KW-0411">Iron-sulfur</keyword>
<comment type="cofactor">
    <cofactor evidence="11">
        <name>[4Fe-4S] cluster</name>
        <dbReference type="ChEBI" id="CHEBI:49883"/>
    </cofactor>
    <text evidence="11">Binds 1 [4Fe-4S] cluster per subunit.</text>
</comment>
<keyword evidence="11" id="KW-0408">Iron</keyword>
<evidence type="ECO:0000256" key="8">
    <source>
        <dbReference type="ARBA" id="ARBA00029514"/>
    </source>
</evidence>
<evidence type="ECO:0000313" key="15">
    <source>
        <dbReference type="Proteomes" id="UP000075517"/>
    </source>
</evidence>
<name>A0A150N956_GEOSE</name>
<dbReference type="GO" id="GO:0070814">
    <property type="term" value="P:hydrogen sulfide biosynthetic process"/>
    <property type="evidence" value="ECO:0007669"/>
    <property type="project" value="UniProtKB-UniRule"/>
</dbReference>
<dbReference type="NCBIfam" id="TIGR02055">
    <property type="entry name" value="APS_reductase"/>
    <property type="match status" value="1"/>
</dbReference>
<feature type="binding site" evidence="11">
    <location>
        <position position="171"/>
    </location>
    <ligand>
        <name>[4Fe-4S] cluster</name>
        <dbReference type="ChEBI" id="CHEBI:49883"/>
    </ligand>
</feature>
<dbReference type="GO" id="GO:0019379">
    <property type="term" value="P:sulfate assimilation, phosphoadenylyl sulfate reduction by phosphoadenylyl-sulfate reductase (thioredoxin)"/>
    <property type="evidence" value="ECO:0007669"/>
    <property type="project" value="UniProtKB-UniRule"/>
</dbReference>
<evidence type="ECO:0000256" key="3">
    <source>
        <dbReference type="ARBA" id="ARBA00022723"/>
    </source>
</evidence>
<reference evidence="14 15" key="1">
    <citation type="submission" date="2016-01" db="EMBL/GenBank/DDBJ databases">
        <title>Draft Genome Sequences of Seven Thermophilic Sporeformers Isolated from Foods.</title>
        <authorList>
            <person name="Berendsen E.M."/>
            <person name="Wells-Bennik M.H."/>
            <person name="Krawcyk A.O."/>
            <person name="De Jong A."/>
            <person name="Holsappel S."/>
            <person name="Eijlander R.T."/>
            <person name="Kuipers O.P."/>
        </authorList>
    </citation>
    <scope>NUCLEOTIDE SEQUENCE [LARGE SCALE GENOMIC DNA]</scope>
    <source>
        <strain evidence="14 15">B4114</strain>
    </source>
</reference>
<dbReference type="InterPro" id="IPR014729">
    <property type="entry name" value="Rossmann-like_a/b/a_fold"/>
</dbReference>
<keyword evidence="4 11" id="KW-0560">Oxidoreductase</keyword>
<dbReference type="Proteomes" id="UP000773850">
    <property type="component" value="Unassembled WGS sequence"/>
</dbReference>
<dbReference type="EMBL" id="LUCS01000028">
    <property type="protein sequence ID" value="KAF6510785.1"/>
    <property type="molecule type" value="Genomic_DNA"/>
</dbReference>
<organism evidence="14 15">
    <name type="scientific">Geobacillus stearothermophilus</name>
    <name type="common">Bacillus stearothermophilus</name>
    <dbReference type="NCBI Taxonomy" id="1422"/>
    <lineage>
        <taxon>Bacteria</taxon>
        <taxon>Bacillati</taxon>
        <taxon>Bacillota</taxon>
        <taxon>Bacilli</taxon>
        <taxon>Bacillales</taxon>
        <taxon>Anoxybacillaceae</taxon>
        <taxon>Geobacillus</taxon>
    </lineage>
</organism>
<dbReference type="Pfam" id="PF01507">
    <property type="entry name" value="PAPS_reduct"/>
    <property type="match status" value="1"/>
</dbReference>
<dbReference type="CDD" id="cd23945">
    <property type="entry name" value="PAPS_reductase"/>
    <property type="match status" value="1"/>
</dbReference>
<feature type="binding site" evidence="11">
    <location>
        <position position="253"/>
    </location>
    <ligand>
        <name>[4Fe-4S] cluster</name>
        <dbReference type="ChEBI" id="CHEBI:49883"/>
    </ligand>
</feature>
<dbReference type="InterPro" id="IPR004511">
    <property type="entry name" value="PAPS/APS_Rdtase"/>
</dbReference>
<dbReference type="InterPro" id="IPR002500">
    <property type="entry name" value="PAPS_reduct_dom"/>
</dbReference>
<dbReference type="FunFam" id="3.40.50.620:FF:000095">
    <property type="entry name" value="Phosphoadenosine phosphosulfate reductase"/>
    <property type="match status" value="1"/>
</dbReference>
<evidence type="ECO:0000313" key="16">
    <source>
        <dbReference type="Proteomes" id="UP000773850"/>
    </source>
</evidence>
<sequence>MGSILEDKASLVLPLFPKWKGRFYRQAARCRMNIRLIMLIFFVFKEGETMLTYDQWETAEKPSFPSDDETKGALAVLAWAYREYGDDIVYACSFGIEGIVLIDLISQVKPDAEIVFLDTGLHFQETYDTIANVQEKYPSLRIVMKQPHLTLEEQAAQFGDELWKRDPNKCCELRKVIPLREVLTGVTAWISGLRREQSPTRRHVEYINKDDKFRSIKVCPLIHWTWKDVWNYVYKHGLPYNVLHDRGYPSIGCAPCTAPASDPNDLRSGRWAGQGKTECGLHLT</sequence>
<dbReference type="GO" id="GO:0046872">
    <property type="term" value="F:metal ion binding"/>
    <property type="evidence" value="ECO:0007669"/>
    <property type="project" value="UniProtKB-KW"/>
</dbReference>
<feature type="active site" description="Nucleophile; cysteine thiosulfonate intermediate" evidence="11">
    <location>
        <position position="279"/>
    </location>
</feature>
<reference evidence="13 16" key="2">
    <citation type="submission" date="2016-03" db="EMBL/GenBank/DDBJ databases">
        <title>Spore heat resistance.</title>
        <authorList>
            <person name="Boekhorst J."/>
            <person name="Berendsen E.M."/>
            <person name="Wells-Bennik M.H."/>
            <person name="Kuipers O.P."/>
        </authorList>
    </citation>
    <scope>NUCLEOTIDE SEQUENCE [LARGE SCALE GENOMIC DNA]</scope>
    <source>
        <strain evidence="13 16">GS8</strain>
    </source>
</reference>
<comment type="caution">
    <text evidence="14">The sequence shown here is derived from an EMBL/GenBank/DDBJ whole genome shotgun (WGS) entry which is preliminary data.</text>
</comment>
<dbReference type="EMBL" id="LQYY01000092">
    <property type="protein sequence ID" value="KYD33196.1"/>
    <property type="molecule type" value="Genomic_DNA"/>
</dbReference>
<feature type="binding site" evidence="11">
    <location>
        <position position="256"/>
    </location>
    <ligand>
        <name>[4Fe-4S] cluster</name>
        <dbReference type="ChEBI" id="CHEBI:49883"/>
    </ligand>
</feature>
<evidence type="ECO:0000256" key="11">
    <source>
        <dbReference type="HAMAP-Rule" id="MF_00063"/>
    </source>
</evidence>
<dbReference type="PATRIC" id="fig|1422.17.peg.885"/>
<dbReference type="GO" id="GO:0004604">
    <property type="term" value="F:phosphoadenylyl-sulfate reductase (thioredoxin) activity"/>
    <property type="evidence" value="ECO:0007669"/>
    <property type="project" value="UniProtKB-UniRule"/>
</dbReference>
<protein>
    <recommendedName>
        <fullName evidence="8 11">Adenosine 5'-phosphosulfate reductase</fullName>
        <shortName evidence="11">APS reductase</shortName>
        <ecNumber evidence="7 11">1.8.4.10</ecNumber>
    </recommendedName>
    <alternativeName>
        <fullName evidence="10 11">5'-adenylylsulfate reductase</fullName>
    </alternativeName>
    <alternativeName>
        <fullName evidence="9 11">Thioredoxin-dependent 5'-adenylylsulfate reductase</fullName>
    </alternativeName>
</protein>
<evidence type="ECO:0000313" key="13">
    <source>
        <dbReference type="EMBL" id="KAF6510785.1"/>
    </source>
</evidence>
<evidence type="ECO:0000256" key="9">
    <source>
        <dbReference type="ARBA" id="ARBA00030894"/>
    </source>
</evidence>
<gene>
    <name evidence="11" type="primary">cysH</name>
    <name evidence="14" type="ORF">B4114_0374</name>
    <name evidence="13" type="ORF">GS8_2942</name>
</gene>
<dbReference type="GO" id="GO:0005737">
    <property type="term" value="C:cytoplasm"/>
    <property type="evidence" value="ECO:0007669"/>
    <property type="project" value="UniProtKB-SubCell"/>
</dbReference>
<evidence type="ECO:0000256" key="10">
    <source>
        <dbReference type="ARBA" id="ARBA00032041"/>
    </source>
</evidence>
<dbReference type="SUPFAM" id="SSF52402">
    <property type="entry name" value="Adenine nucleotide alpha hydrolases-like"/>
    <property type="match status" value="1"/>
</dbReference>
<feature type="domain" description="Phosphoadenosine phosphosulphate reductase" evidence="12">
    <location>
        <begin position="88"/>
        <end position="259"/>
    </location>
</feature>
<comment type="pathway">
    <text evidence="6 11">Sulfur metabolism; hydrogen sulfide biosynthesis; sulfite from sulfate.</text>
</comment>
<dbReference type="PANTHER" id="PTHR46509:SF1">
    <property type="entry name" value="PHOSPHOADENOSINE PHOSPHOSULFATE REDUCTASE"/>
    <property type="match status" value="1"/>
</dbReference>
<dbReference type="HAMAP" id="MF_00063">
    <property type="entry name" value="CysH"/>
    <property type="match status" value="1"/>
</dbReference>
<dbReference type="Gene3D" id="3.40.50.620">
    <property type="entry name" value="HUPs"/>
    <property type="match status" value="1"/>
</dbReference>
<proteinExistence type="inferred from homology"/>
<comment type="catalytic activity">
    <reaction evidence="11">
        <text>[thioredoxin]-disulfide + sulfite + AMP + 2 H(+) = adenosine 5'-phosphosulfate + [thioredoxin]-dithiol</text>
        <dbReference type="Rhea" id="RHEA:21976"/>
        <dbReference type="Rhea" id="RHEA-COMP:10698"/>
        <dbReference type="Rhea" id="RHEA-COMP:10700"/>
        <dbReference type="ChEBI" id="CHEBI:15378"/>
        <dbReference type="ChEBI" id="CHEBI:17359"/>
        <dbReference type="ChEBI" id="CHEBI:29950"/>
        <dbReference type="ChEBI" id="CHEBI:50058"/>
        <dbReference type="ChEBI" id="CHEBI:58243"/>
        <dbReference type="ChEBI" id="CHEBI:456215"/>
        <dbReference type="EC" id="1.8.4.10"/>
    </reaction>
</comment>
<dbReference type="EC" id="1.8.4.10" evidence="7 11"/>
<comment type="function">
    <text evidence="5 11">Catalyzes the formation of sulfite from adenosine 5'-phosphosulfate (APS) using thioredoxin as an electron donor.</text>
</comment>
<accession>A0A150N956</accession>
<dbReference type="InterPro" id="IPR011798">
    <property type="entry name" value="APS_reductase"/>
</dbReference>
<evidence type="ECO:0000256" key="2">
    <source>
        <dbReference type="ARBA" id="ARBA00022490"/>
    </source>
</evidence>
<evidence type="ECO:0000259" key="12">
    <source>
        <dbReference type="Pfam" id="PF01507"/>
    </source>
</evidence>
<comment type="similarity">
    <text evidence="1 11">Belongs to the PAPS reductase family. CysH subfamily.</text>
</comment>
<dbReference type="GO" id="GO:0043866">
    <property type="term" value="F:adenylyl-sulfate reductase (thioredoxin) activity"/>
    <property type="evidence" value="ECO:0007669"/>
    <property type="project" value="UniProtKB-EC"/>
</dbReference>
<evidence type="ECO:0000256" key="4">
    <source>
        <dbReference type="ARBA" id="ARBA00023002"/>
    </source>
</evidence>
<dbReference type="Proteomes" id="UP000075517">
    <property type="component" value="Unassembled WGS sequence"/>
</dbReference>
<keyword evidence="2 11" id="KW-0963">Cytoplasm</keyword>
<dbReference type="NCBIfam" id="NF002537">
    <property type="entry name" value="PRK02090.1"/>
    <property type="match status" value="1"/>
</dbReference>
<evidence type="ECO:0000256" key="6">
    <source>
        <dbReference type="ARBA" id="ARBA00024327"/>
    </source>
</evidence>
<keyword evidence="3 11" id="KW-0479">Metal-binding</keyword>
<dbReference type="AlphaFoldDB" id="A0A150N956"/>
<dbReference type="GO" id="GO:0019344">
    <property type="term" value="P:cysteine biosynthetic process"/>
    <property type="evidence" value="ECO:0007669"/>
    <property type="project" value="InterPro"/>
</dbReference>
<evidence type="ECO:0000313" key="14">
    <source>
        <dbReference type="EMBL" id="KYD33196.1"/>
    </source>
</evidence>
<dbReference type="NCBIfam" id="TIGR00434">
    <property type="entry name" value="cysH"/>
    <property type="match status" value="1"/>
</dbReference>
<dbReference type="PANTHER" id="PTHR46509">
    <property type="entry name" value="PHOSPHOADENOSINE PHOSPHOSULFATE REDUCTASE"/>
    <property type="match status" value="1"/>
</dbReference>
<evidence type="ECO:0000256" key="1">
    <source>
        <dbReference type="ARBA" id="ARBA00009732"/>
    </source>
</evidence>
<evidence type="ECO:0000256" key="5">
    <source>
        <dbReference type="ARBA" id="ARBA00024298"/>
    </source>
</evidence>
<comment type="subcellular location">
    <subcellularLocation>
        <location evidence="11">Cytoplasm</location>
    </subcellularLocation>
</comment>
<feature type="binding site" evidence="11">
    <location>
        <position position="170"/>
    </location>
    <ligand>
        <name>[4Fe-4S] cluster</name>
        <dbReference type="ChEBI" id="CHEBI:49883"/>
    </ligand>
</feature>
<keyword evidence="16" id="KW-1185">Reference proteome</keyword>
<evidence type="ECO:0000256" key="7">
    <source>
        <dbReference type="ARBA" id="ARBA00024386"/>
    </source>
</evidence>
<dbReference type="GO" id="GO:0051539">
    <property type="term" value="F:4 iron, 4 sulfur cluster binding"/>
    <property type="evidence" value="ECO:0007669"/>
    <property type="project" value="UniProtKB-UniRule"/>
</dbReference>